<feature type="DNA-binding region" description="H-T-H motif" evidence="6">
    <location>
        <begin position="178"/>
        <end position="217"/>
    </location>
</feature>
<organism evidence="8 9">
    <name type="scientific">Patulibacter medicamentivorans</name>
    <dbReference type="NCBI Taxonomy" id="1097667"/>
    <lineage>
        <taxon>Bacteria</taxon>
        <taxon>Bacillati</taxon>
        <taxon>Actinomycetota</taxon>
        <taxon>Thermoleophilia</taxon>
        <taxon>Solirubrobacterales</taxon>
        <taxon>Patulibacteraceae</taxon>
        <taxon>Patulibacter</taxon>
    </lineage>
</organism>
<name>H0EBI6_9ACTN</name>
<sequence length="369" mass="39210">MSAPEVVVFLRPGCHLCADALDDLDALRAQEPFTVRTVDIERDDRLHARYLERIPVIAVAGEELCDFAVDSERVLTAVRDLRERLATASGGARAAAASRPAATPAPAAAAVTARPPERRLEAVPPEPAVPAVAPRRIVAQPMSTLDATPAAALDPDEPAADPVPEVRLGVGQAERLSRYLQVLTQARKMGRATMSSQELSAHTHVNSTQIRRDLSGFGRFGKRGVGYDVEELVTKIRGILHTSQHVGIVLLGAGHLGRAIAGSDVFGDHGFEIVAVLDNDPAKIGTPIGDLPIGDVRHLGEVVREHEVVVGVIASPAKAAQGLADELVEAGVQIIFNYSGSLLRTPAEVTVHTSSPAVDLLHALYYYLA</sequence>
<dbReference type="AlphaFoldDB" id="H0EBI6"/>
<dbReference type="SMART" id="SM00881">
    <property type="entry name" value="CoA_binding"/>
    <property type="match status" value="1"/>
</dbReference>
<evidence type="ECO:0000256" key="1">
    <source>
        <dbReference type="ARBA" id="ARBA00022490"/>
    </source>
</evidence>
<dbReference type="Gene3D" id="3.40.30.10">
    <property type="entry name" value="Glutaredoxin"/>
    <property type="match status" value="1"/>
</dbReference>
<comment type="similarity">
    <text evidence="6">Belongs to the transcriptional regulatory Rex family.</text>
</comment>
<dbReference type="Gene3D" id="1.10.10.10">
    <property type="entry name" value="Winged helix-like DNA-binding domain superfamily/Winged helix DNA-binding domain"/>
    <property type="match status" value="1"/>
</dbReference>
<dbReference type="InterPro" id="IPR036390">
    <property type="entry name" value="WH_DNA-bd_sf"/>
</dbReference>
<dbReference type="NCBIfam" id="NF003996">
    <property type="entry name" value="PRK05472.2-5"/>
    <property type="match status" value="1"/>
</dbReference>
<dbReference type="Gene3D" id="3.40.50.720">
    <property type="entry name" value="NAD(P)-binding Rossmann-like Domain"/>
    <property type="match status" value="1"/>
</dbReference>
<evidence type="ECO:0000256" key="2">
    <source>
        <dbReference type="ARBA" id="ARBA00022491"/>
    </source>
</evidence>
<dbReference type="Pfam" id="PF02629">
    <property type="entry name" value="CoA_binding"/>
    <property type="match status" value="1"/>
</dbReference>
<keyword evidence="4 6" id="KW-0238">DNA-binding</keyword>
<dbReference type="PANTHER" id="PTHR35786">
    <property type="entry name" value="REDOX-SENSING TRANSCRIPTIONAL REPRESSOR REX"/>
    <property type="match status" value="1"/>
</dbReference>
<comment type="subcellular location">
    <subcellularLocation>
        <location evidence="6">Cytoplasm</location>
    </subcellularLocation>
</comment>
<evidence type="ECO:0000256" key="6">
    <source>
        <dbReference type="HAMAP-Rule" id="MF_01131"/>
    </source>
</evidence>
<feature type="binding site" evidence="6">
    <location>
        <begin position="252"/>
        <end position="257"/>
    </location>
    <ligand>
        <name>NAD(+)</name>
        <dbReference type="ChEBI" id="CHEBI:57540"/>
    </ligand>
</feature>
<evidence type="ECO:0000256" key="5">
    <source>
        <dbReference type="ARBA" id="ARBA00023163"/>
    </source>
</evidence>
<dbReference type="InterPro" id="IPR036388">
    <property type="entry name" value="WH-like_DNA-bd_sf"/>
</dbReference>
<accession>H0EBI6</accession>
<protein>
    <recommendedName>
        <fullName evidence="6">Redox-sensing transcriptional repressor Rex</fullName>
    </recommendedName>
</protein>
<keyword evidence="2 6" id="KW-0678">Repressor</keyword>
<reference evidence="8 9" key="1">
    <citation type="journal article" date="2013" name="Biodegradation">
        <title>Quantitative proteomic analysis of ibuprofen-degrading Patulibacter sp. strain I11.</title>
        <authorList>
            <person name="Almeida B."/>
            <person name="Kjeldal H."/>
            <person name="Lolas I."/>
            <person name="Knudsen A.D."/>
            <person name="Carvalho G."/>
            <person name="Nielsen K.L."/>
            <person name="Barreto Crespo M.T."/>
            <person name="Stensballe A."/>
            <person name="Nielsen J.L."/>
        </authorList>
    </citation>
    <scope>NUCLEOTIDE SEQUENCE [LARGE SCALE GENOMIC DNA]</scope>
    <source>
        <strain evidence="8 9">I11</strain>
    </source>
</reference>
<dbReference type="InterPro" id="IPR003781">
    <property type="entry name" value="CoA-bd"/>
</dbReference>
<dbReference type="InterPro" id="IPR036291">
    <property type="entry name" value="NAD(P)-bd_dom_sf"/>
</dbReference>
<keyword evidence="3 6" id="KW-0805">Transcription regulation</keyword>
<dbReference type="PATRIC" id="fig|1097667.3.peg.4182"/>
<dbReference type="Proteomes" id="UP000005143">
    <property type="component" value="Unassembled WGS sequence"/>
</dbReference>
<dbReference type="InterPro" id="IPR036249">
    <property type="entry name" value="Thioredoxin-like_sf"/>
</dbReference>
<proteinExistence type="inferred from homology"/>
<dbReference type="HAMAP" id="MF_01131">
    <property type="entry name" value="Rex"/>
    <property type="match status" value="1"/>
</dbReference>
<dbReference type="Pfam" id="PF06971">
    <property type="entry name" value="Put_DNA-bind_N"/>
    <property type="match status" value="1"/>
</dbReference>
<dbReference type="GO" id="GO:0003700">
    <property type="term" value="F:DNA-binding transcription factor activity"/>
    <property type="evidence" value="ECO:0007669"/>
    <property type="project" value="UniProtKB-UniRule"/>
</dbReference>
<dbReference type="NCBIfam" id="NF003995">
    <property type="entry name" value="PRK05472.2-4"/>
    <property type="match status" value="1"/>
</dbReference>
<dbReference type="RefSeq" id="WP_007578992.1">
    <property type="nucleotide sequence ID" value="NZ_AGUD01000308.1"/>
</dbReference>
<gene>
    <name evidence="6" type="primary">rex</name>
    <name evidence="8" type="ORF">PAI11_42170</name>
</gene>
<comment type="function">
    <text evidence="6">Modulates transcription in response to changes in cellular NADH/NAD(+) redox state.</text>
</comment>
<comment type="caution">
    <text evidence="8">The sequence shown here is derived from an EMBL/GenBank/DDBJ whole genome shotgun (WGS) entry which is preliminary data.</text>
</comment>
<keyword evidence="6" id="KW-0520">NAD</keyword>
<dbReference type="EMBL" id="AGUD01000308">
    <property type="protein sequence ID" value="EHN08967.1"/>
    <property type="molecule type" value="Genomic_DNA"/>
</dbReference>
<evidence type="ECO:0000313" key="9">
    <source>
        <dbReference type="Proteomes" id="UP000005143"/>
    </source>
</evidence>
<keyword evidence="5 6" id="KW-0804">Transcription</keyword>
<dbReference type="InterPro" id="IPR022876">
    <property type="entry name" value="Tscrpt_rep_Rex"/>
</dbReference>
<dbReference type="GO" id="GO:0051775">
    <property type="term" value="P:response to redox state"/>
    <property type="evidence" value="ECO:0007669"/>
    <property type="project" value="InterPro"/>
</dbReference>
<dbReference type="InterPro" id="IPR009718">
    <property type="entry name" value="Rex_DNA-bd_C_dom"/>
</dbReference>
<dbReference type="GO" id="GO:0003677">
    <property type="term" value="F:DNA binding"/>
    <property type="evidence" value="ECO:0007669"/>
    <property type="project" value="UniProtKB-UniRule"/>
</dbReference>
<dbReference type="NCBIfam" id="NF003994">
    <property type="entry name" value="PRK05472.2-3"/>
    <property type="match status" value="1"/>
</dbReference>
<dbReference type="SUPFAM" id="SSF51735">
    <property type="entry name" value="NAD(P)-binding Rossmann-fold domains"/>
    <property type="match status" value="1"/>
</dbReference>
<evidence type="ECO:0000256" key="4">
    <source>
        <dbReference type="ARBA" id="ARBA00023125"/>
    </source>
</evidence>
<dbReference type="SUPFAM" id="SSF52833">
    <property type="entry name" value="Thioredoxin-like"/>
    <property type="match status" value="1"/>
</dbReference>
<evidence type="ECO:0000313" key="8">
    <source>
        <dbReference type="EMBL" id="EHN08967.1"/>
    </source>
</evidence>
<dbReference type="PANTHER" id="PTHR35786:SF1">
    <property type="entry name" value="REDOX-SENSING TRANSCRIPTIONAL REPRESSOR REX 1"/>
    <property type="match status" value="1"/>
</dbReference>
<dbReference type="SUPFAM" id="SSF46785">
    <property type="entry name" value="Winged helix' DNA-binding domain"/>
    <property type="match status" value="1"/>
</dbReference>
<dbReference type="Pfam" id="PF05768">
    <property type="entry name" value="Glrx-like"/>
    <property type="match status" value="1"/>
</dbReference>
<comment type="subunit">
    <text evidence="6">Homodimer.</text>
</comment>
<dbReference type="GO" id="GO:0005737">
    <property type="term" value="C:cytoplasm"/>
    <property type="evidence" value="ECO:0007669"/>
    <property type="project" value="UniProtKB-SubCell"/>
</dbReference>
<feature type="domain" description="CoA-binding" evidence="7">
    <location>
        <begin position="241"/>
        <end position="342"/>
    </location>
</feature>
<evidence type="ECO:0000256" key="3">
    <source>
        <dbReference type="ARBA" id="ARBA00023015"/>
    </source>
</evidence>
<keyword evidence="1 6" id="KW-0963">Cytoplasm</keyword>
<keyword evidence="9" id="KW-1185">Reference proteome</keyword>
<evidence type="ECO:0000259" key="7">
    <source>
        <dbReference type="SMART" id="SM00881"/>
    </source>
</evidence>
<dbReference type="InterPro" id="IPR008554">
    <property type="entry name" value="Glutaredoxin-like"/>
</dbReference>
<dbReference type="GO" id="GO:0045892">
    <property type="term" value="P:negative regulation of DNA-templated transcription"/>
    <property type="evidence" value="ECO:0007669"/>
    <property type="project" value="InterPro"/>
</dbReference>